<accession>A0ABY9WBZ3</accession>
<dbReference type="GeneID" id="301124877"/>
<proteinExistence type="predicted"/>
<dbReference type="EMBL" id="CP134501">
    <property type="protein sequence ID" value="WNF33641.1"/>
    <property type="molecule type" value="Genomic_DNA"/>
</dbReference>
<evidence type="ECO:0008006" key="3">
    <source>
        <dbReference type="Google" id="ProtNLM"/>
    </source>
</evidence>
<evidence type="ECO:0000313" key="1">
    <source>
        <dbReference type="EMBL" id="WNF33641.1"/>
    </source>
</evidence>
<dbReference type="RefSeq" id="WP_311066855.1">
    <property type="nucleotide sequence ID" value="NZ_CP134501.1"/>
</dbReference>
<name>A0ABY9WBZ3_9BACI</name>
<keyword evidence="2" id="KW-1185">Reference proteome</keyword>
<dbReference type="Gene3D" id="3.40.50.2000">
    <property type="entry name" value="Glycogen Phosphorylase B"/>
    <property type="match status" value="1"/>
</dbReference>
<gene>
    <name evidence="1" type="ORF">RI196_02835</name>
</gene>
<evidence type="ECO:0000313" key="2">
    <source>
        <dbReference type="Proteomes" id="UP001303701"/>
    </source>
</evidence>
<dbReference type="Proteomes" id="UP001303701">
    <property type="component" value="Chromosome"/>
</dbReference>
<sequence>MSNIWNILYGLISICGLNTTFAKAMNEIGHSAKSISFLNHRFEKADIDFDINMFTKPEKIKIRQNLFEEHKDTYEVFHFFFAHTFLYDQEDLPYLSSKEKKIFMHHNGTDVRLPSVLEKFNPYAKLMYKDFFVNEDEVTKYVKNCAKWIPTAIVQDLELAEYVKPFYDNVEILPLPIDLSLGKYCIENYDYKPITKSLNRKLKIIHAPTNRKFKGTDYIIDVMKKLLSKRNDIEFTVIDNPNHNDFLKELAQGDIIIDHILYGTYGMLSIEAMALKKPVITYINDFVKQGYPNDLPIVSATVDNLEEVIENLINDKEKIVYLGEQGRKYVEKYHDLKNVILPRLIDIYKKY</sequence>
<protein>
    <recommendedName>
        <fullName evidence="3">Glycosyltransferase involved in cell wall biosynthesis</fullName>
    </recommendedName>
</protein>
<organism evidence="1 2">
    <name type="scientific">Aeribacillus composti</name>
    <dbReference type="NCBI Taxonomy" id="1868734"/>
    <lineage>
        <taxon>Bacteria</taxon>
        <taxon>Bacillati</taxon>
        <taxon>Bacillota</taxon>
        <taxon>Bacilli</taxon>
        <taxon>Bacillales</taxon>
        <taxon>Bacillaceae</taxon>
        <taxon>Aeribacillus</taxon>
    </lineage>
</organism>
<dbReference type="SUPFAM" id="SSF53756">
    <property type="entry name" value="UDP-Glycosyltransferase/glycogen phosphorylase"/>
    <property type="match status" value="1"/>
</dbReference>
<reference evidence="1 2" key="1">
    <citation type="submission" date="2023-09" db="EMBL/GenBank/DDBJ databases">
        <title>Different Types of Thermotolerant Ring-Cleaving Dioxygenases derived from Aeribacillus composti HB-1 applied for multiple aromatic hydrocarbons removal.</title>
        <authorList>
            <person name="Cao L."/>
            <person name="Li M."/>
            <person name="Ma T."/>
        </authorList>
    </citation>
    <scope>NUCLEOTIDE SEQUENCE [LARGE SCALE GENOMIC DNA]</scope>
    <source>
        <strain evidence="1 2">HB-1</strain>
    </source>
</reference>